<protein>
    <submittedName>
        <fullName evidence="2">Uncharacterized protein</fullName>
    </submittedName>
</protein>
<evidence type="ECO:0000313" key="2">
    <source>
        <dbReference type="EMBL" id="DAF56227.1"/>
    </source>
</evidence>
<feature type="transmembrane region" description="Helical" evidence="1">
    <location>
        <begin position="47"/>
        <end position="67"/>
    </location>
</feature>
<name>A0A8S5SZL3_9CAUD</name>
<reference evidence="2" key="1">
    <citation type="journal article" date="2021" name="Proc. Natl. Acad. Sci. U.S.A.">
        <title>A Catalog of Tens of Thousands of Viruses from Human Metagenomes Reveals Hidden Associations with Chronic Diseases.</title>
        <authorList>
            <person name="Tisza M.J."/>
            <person name="Buck C.B."/>
        </authorList>
    </citation>
    <scope>NUCLEOTIDE SEQUENCE</scope>
    <source>
        <strain evidence="2">Ctxqo3</strain>
    </source>
</reference>
<evidence type="ECO:0000256" key="1">
    <source>
        <dbReference type="SAM" id="Phobius"/>
    </source>
</evidence>
<sequence length="69" mass="8486">MLPHRKLLKTHFHTYLKESDFSLHLLLYSFYTFCQYVFVMFYNFFSYMYIIVIGSHISTKYVIMLLVEI</sequence>
<keyword evidence="1" id="KW-1133">Transmembrane helix</keyword>
<accession>A0A8S5SZL3</accession>
<dbReference type="EMBL" id="BK032710">
    <property type="protein sequence ID" value="DAF56227.1"/>
    <property type="molecule type" value="Genomic_DNA"/>
</dbReference>
<keyword evidence="1" id="KW-0472">Membrane</keyword>
<proteinExistence type="predicted"/>
<keyword evidence="1" id="KW-0812">Transmembrane</keyword>
<feature type="transmembrane region" description="Helical" evidence="1">
    <location>
        <begin position="21"/>
        <end position="41"/>
    </location>
</feature>
<organism evidence="2">
    <name type="scientific">Podoviridae sp. ctxqo3</name>
    <dbReference type="NCBI Taxonomy" id="2827755"/>
    <lineage>
        <taxon>Viruses</taxon>
        <taxon>Duplodnaviria</taxon>
        <taxon>Heunggongvirae</taxon>
        <taxon>Uroviricota</taxon>
        <taxon>Caudoviricetes</taxon>
    </lineage>
</organism>